<name>A0A162WCR2_DIDRA</name>
<gene>
    <name evidence="1" type="ORF">ST47_g9900</name>
</gene>
<proteinExistence type="predicted"/>
<dbReference type="OrthoDB" id="2156052at2759"/>
<organism evidence="1 2">
    <name type="scientific">Didymella rabiei</name>
    <name type="common">Chickpea ascochyta blight fungus</name>
    <name type="synonym">Mycosphaerella rabiei</name>
    <dbReference type="NCBI Taxonomy" id="5454"/>
    <lineage>
        <taxon>Eukaryota</taxon>
        <taxon>Fungi</taxon>
        <taxon>Dikarya</taxon>
        <taxon>Ascomycota</taxon>
        <taxon>Pezizomycotina</taxon>
        <taxon>Dothideomycetes</taxon>
        <taxon>Pleosporomycetidae</taxon>
        <taxon>Pleosporales</taxon>
        <taxon>Pleosporineae</taxon>
        <taxon>Didymellaceae</taxon>
        <taxon>Ascochyta</taxon>
    </lineage>
</organism>
<evidence type="ECO:0000313" key="2">
    <source>
        <dbReference type="Proteomes" id="UP000076837"/>
    </source>
</evidence>
<dbReference type="Proteomes" id="UP000076837">
    <property type="component" value="Unassembled WGS sequence"/>
</dbReference>
<dbReference type="STRING" id="5454.A0A162WCR2"/>
<sequence length="91" mass="10313">MQKPNTDPTGGRAETKRASRPRADLFCVYNTSTQSADNRVAAYIVEYKAPHKLPLGHIYEGLDDIELEDVVWCREVESSRDHFRCFIAAAI</sequence>
<keyword evidence="2" id="KW-1185">Reference proteome</keyword>
<evidence type="ECO:0000313" key="1">
    <source>
        <dbReference type="EMBL" id="KZM18954.1"/>
    </source>
</evidence>
<dbReference type="AlphaFoldDB" id="A0A162WCR2"/>
<dbReference type="EMBL" id="JYNV01000313">
    <property type="protein sequence ID" value="KZM18954.1"/>
    <property type="molecule type" value="Genomic_DNA"/>
</dbReference>
<accession>A0A162WCR2</accession>
<comment type="caution">
    <text evidence="1">The sequence shown here is derived from an EMBL/GenBank/DDBJ whole genome shotgun (WGS) entry which is preliminary data.</text>
</comment>
<protein>
    <submittedName>
        <fullName evidence="1">ATP binding</fullName>
    </submittedName>
</protein>
<reference evidence="1 2" key="1">
    <citation type="journal article" date="2016" name="Sci. Rep.">
        <title>Draft genome sequencing and secretome analysis of fungal phytopathogen Ascochyta rabiei provides insight into the necrotrophic effector repertoire.</title>
        <authorList>
            <person name="Verma S."/>
            <person name="Gazara R.K."/>
            <person name="Nizam S."/>
            <person name="Parween S."/>
            <person name="Chattopadhyay D."/>
            <person name="Verma P.K."/>
        </authorList>
    </citation>
    <scope>NUCLEOTIDE SEQUENCE [LARGE SCALE GENOMIC DNA]</scope>
    <source>
        <strain evidence="1 2">ArDII</strain>
    </source>
</reference>